<dbReference type="Pfam" id="PF03739">
    <property type="entry name" value="LptF_LptG"/>
    <property type="match status" value="1"/>
</dbReference>
<name>A0A484HB35_9ZZZZ</name>
<comment type="subcellular location">
    <subcellularLocation>
        <location evidence="1">Cell membrane</location>
        <topology evidence="1">Multi-pass membrane protein</topology>
    </subcellularLocation>
</comment>
<keyword evidence="4 6" id="KW-1133">Transmembrane helix</keyword>
<dbReference type="EMBL" id="LR026963">
    <property type="protein sequence ID" value="VBB68992.1"/>
    <property type="molecule type" value="Genomic_DNA"/>
</dbReference>
<evidence type="ECO:0000256" key="5">
    <source>
        <dbReference type="ARBA" id="ARBA00023136"/>
    </source>
</evidence>
<evidence type="ECO:0000256" key="2">
    <source>
        <dbReference type="ARBA" id="ARBA00022475"/>
    </source>
</evidence>
<dbReference type="PANTHER" id="PTHR33529:SF2">
    <property type="entry name" value="LIPOPOLYSACCHARIDE EXPORT SYSTEM PERMEASE PROTEIN LPTG"/>
    <property type="match status" value="1"/>
</dbReference>
<dbReference type="AlphaFoldDB" id="A0A484HB35"/>
<gene>
    <name evidence="7" type="ORF">RIEGSTA812A_PEG_465</name>
</gene>
<keyword evidence="2" id="KW-1003">Cell membrane</keyword>
<feature type="transmembrane region" description="Helical" evidence="6">
    <location>
        <begin position="257"/>
        <end position="280"/>
    </location>
</feature>
<dbReference type="GO" id="GO:0015920">
    <property type="term" value="P:lipopolysaccharide transport"/>
    <property type="evidence" value="ECO:0007669"/>
    <property type="project" value="TreeGrafter"/>
</dbReference>
<evidence type="ECO:0000256" key="6">
    <source>
        <dbReference type="SAM" id="Phobius"/>
    </source>
</evidence>
<dbReference type="GO" id="GO:0043190">
    <property type="term" value="C:ATP-binding cassette (ABC) transporter complex"/>
    <property type="evidence" value="ECO:0007669"/>
    <property type="project" value="TreeGrafter"/>
</dbReference>
<dbReference type="InterPro" id="IPR005495">
    <property type="entry name" value="LptG/LptF_permease"/>
</dbReference>
<keyword evidence="3 6" id="KW-0812">Transmembrane</keyword>
<accession>A0A484HB35</accession>
<evidence type="ECO:0000313" key="7">
    <source>
        <dbReference type="EMBL" id="VBB68992.1"/>
    </source>
</evidence>
<feature type="transmembrane region" description="Helical" evidence="6">
    <location>
        <begin position="41"/>
        <end position="60"/>
    </location>
</feature>
<protein>
    <submittedName>
        <fullName evidence="7">Permease, YjgP/YjgQ family</fullName>
    </submittedName>
</protein>
<feature type="transmembrane region" description="Helical" evidence="6">
    <location>
        <begin position="324"/>
        <end position="344"/>
    </location>
</feature>
<feature type="transmembrane region" description="Helical" evidence="6">
    <location>
        <begin position="292"/>
        <end position="312"/>
    </location>
</feature>
<evidence type="ECO:0000256" key="3">
    <source>
        <dbReference type="ARBA" id="ARBA00022692"/>
    </source>
</evidence>
<keyword evidence="5 6" id="KW-0472">Membrane</keyword>
<sequence>MIVALVLLFDMIELIRRAAAYPDMSFAVLLGMALLKLPQMVNTVLPFAVMLSSMAVFWQFSRSRELVIIRAVGVSAWQFLLPVLWIVLLLGISNLTLLNPLGANLYARYARMENALLLRKTNTPLSLAGNITNLWWYELIGNRQSVLHAERTCQDGPILYMRDVSIFLFKNRGVFLERVEATSGMLLKDGTYKLYRVWILQSGHSAAYHDILSLPTNLTIDCIREHSSSPETVSVWQLSSSIRLCQEAGLSTYVHRLYLKALIASPFLLCAIVLVAAAFAMPQNHRNARVGVRMTGAISVGFLLYFFSKITYALGQAALLPLEVAAWSPAVIMGSLGLAALLHLEDG</sequence>
<dbReference type="PANTHER" id="PTHR33529">
    <property type="entry name" value="SLR0882 PROTEIN-RELATED"/>
    <property type="match status" value="1"/>
</dbReference>
<feature type="transmembrane region" description="Helical" evidence="6">
    <location>
        <begin position="67"/>
        <end position="92"/>
    </location>
</feature>
<evidence type="ECO:0000256" key="4">
    <source>
        <dbReference type="ARBA" id="ARBA00022989"/>
    </source>
</evidence>
<organism evidence="7">
    <name type="scientific">invertebrate metagenome</name>
    <dbReference type="NCBI Taxonomy" id="1711999"/>
    <lineage>
        <taxon>unclassified sequences</taxon>
        <taxon>metagenomes</taxon>
        <taxon>organismal metagenomes</taxon>
    </lineage>
</organism>
<reference evidence="7" key="1">
    <citation type="submission" date="2018-10" db="EMBL/GenBank/DDBJ databases">
        <authorList>
            <person name="Gruber-Vodicka H."/>
            <person name="Jaeckle O."/>
        </authorList>
    </citation>
    <scope>NUCLEOTIDE SEQUENCE</scope>
</reference>
<evidence type="ECO:0000256" key="1">
    <source>
        <dbReference type="ARBA" id="ARBA00004651"/>
    </source>
</evidence>
<proteinExistence type="predicted"/>